<keyword evidence="3" id="KW-1185">Reference proteome</keyword>
<gene>
    <name evidence="2" type="ORF">GCM10009854_29380</name>
</gene>
<accession>A0ABP5TCP4</accession>
<comment type="caution">
    <text evidence="2">The sequence shown here is derived from an EMBL/GenBank/DDBJ whole genome shotgun (WGS) entry which is preliminary data.</text>
</comment>
<protein>
    <recommendedName>
        <fullName evidence="4">Excalibur calcium-binding domain-containing protein</fullName>
    </recommendedName>
</protein>
<name>A0ABP5TCP4_9PSEU</name>
<evidence type="ECO:0000313" key="2">
    <source>
        <dbReference type="EMBL" id="GAA2349776.1"/>
    </source>
</evidence>
<proteinExistence type="predicted"/>
<sequence length="174" mass="18325">MPSLRYAVLCTATIALVAGGCTIEFPTTVTAPPEPPAPSAPPPAAAPQPPPAAPQAPPAAAPRAAPSPATHDCQVLQGRGMTYSEVLGYWSSLGLPQDMDDDRDGWPCETIYGDQNPGLSTAQPGLTTHDCQVLQGRGMTYSEVLGYWSSLGLPQDMDDDRDGWPCETIYGDQN</sequence>
<dbReference type="Proteomes" id="UP001501218">
    <property type="component" value="Unassembled WGS sequence"/>
</dbReference>
<dbReference type="PROSITE" id="PS51257">
    <property type="entry name" value="PROKAR_LIPOPROTEIN"/>
    <property type="match status" value="1"/>
</dbReference>
<feature type="region of interest" description="Disordered" evidence="1">
    <location>
        <begin position="29"/>
        <end position="71"/>
    </location>
</feature>
<evidence type="ECO:0008006" key="4">
    <source>
        <dbReference type="Google" id="ProtNLM"/>
    </source>
</evidence>
<feature type="compositionally biased region" description="Pro residues" evidence="1">
    <location>
        <begin position="32"/>
        <end position="60"/>
    </location>
</feature>
<dbReference type="EMBL" id="BAAARA010000008">
    <property type="protein sequence ID" value="GAA2349776.1"/>
    <property type="molecule type" value="Genomic_DNA"/>
</dbReference>
<organism evidence="2 3">
    <name type="scientific">Saccharopolyspora halophila</name>
    <dbReference type="NCBI Taxonomy" id="405551"/>
    <lineage>
        <taxon>Bacteria</taxon>
        <taxon>Bacillati</taxon>
        <taxon>Actinomycetota</taxon>
        <taxon>Actinomycetes</taxon>
        <taxon>Pseudonocardiales</taxon>
        <taxon>Pseudonocardiaceae</taxon>
        <taxon>Saccharopolyspora</taxon>
    </lineage>
</organism>
<evidence type="ECO:0000313" key="3">
    <source>
        <dbReference type="Proteomes" id="UP001501218"/>
    </source>
</evidence>
<reference evidence="3" key="1">
    <citation type="journal article" date="2019" name="Int. J. Syst. Evol. Microbiol.">
        <title>The Global Catalogue of Microorganisms (GCM) 10K type strain sequencing project: providing services to taxonomists for standard genome sequencing and annotation.</title>
        <authorList>
            <consortium name="The Broad Institute Genomics Platform"/>
            <consortium name="The Broad Institute Genome Sequencing Center for Infectious Disease"/>
            <person name="Wu L."/>
            <person name="Ma J."/>
        </authorList>
    </citation>
    <scope>NUCLEOTIDE SEQUENCE [LARGE SCALE GENOMIC DNA]</scope>
    <source>
        <strain evidence="3">JCM 16221</strain>
    </source>
</reference>
<dbReference type="RefSeq" id="WP_344131781.1">
    <property type="nucleotide sequence ID" value="NZ_BAAARA010000008.1"/>
</dbReference>
<evidence type="ECO:0000256" key="1">
    <source>
        <dbReference type="SAM" id="MobiDB-lite"/>
    </source>
</evidence>